<evidence type="ECO:0000259" key="7">
    <source>
        <dbReference type="Pfam" id="PF21981"/>
    </source>
</evidence>
<dbReference type="STRING" id="1926881.BTJ39_21505"/>
<comment type="similarity">
    <text evidence="2 5">Belongs to the RecX family.</text>
</comment>
<feature type="domain" description="RecX second three-helical" evidence="6">
    <location>
        <begin position="73"/>
        <end position="113"/>
    </location>
</feature>
<dbReference type="GO" id="GO:0006282">
    <property type="term" value="P:regulation of DNA repair"/>
    <property type="evidence" value="ECO:0007669"/>
    <property type="project" value="UniProtKB-UniRule"/>
</dbReference>
<dbReference type="GO" id="GO:0005737">
    <property type="term" value="C:cytoplasm"/>
    <property type="evidence" value="ECO:0007669"/>
    <property type="project" value="UniProtKB-SubCell"/>
</dbReference>
<dbReference type="EMBL" id="MRUL01000024">
    <property type="protein sequence ID" value="OON36546.1"/>
    <property type="molecule type" value="Genomic_DNA"/>
</dbReference>
<gene>
    <name evidence="5" type="primary">recX</name>
    <name evidence="8" type="ORF">BTJ39_21505</name>
</gene>
<dbReference type="InterPro" id="IPR053925">
    <property type="entry name" value="RecX_HTH_3rd"/>
</dbReference>
<evidence type="ECO:0000256" key="1">
    <source>
        <dbReference type="ARBA" id="ARBA00004496"/>
    </source>
</evidence>
<dbReference type="PANTHER" id="PTHR33602:SF1">
    <property type="entry name" value="REGULATORY PROTEIN RECX FAMILY PROTEIN"/>
    <property type="match status" value="1"/>
</dbReference>
<dbReference type="RefSeq" id="WP_078004773.1">
    <property type="nucleotide sequence ID" value="NZ_MRUL01000024.1"/>
</dbReference>
<dbReference type="Gene3D" id="1.10.10.10">
    <property type="entry name" value="Winged helix-like DNA-binding domain superfamily/Winged helix DNA-binding domain"/>
    <property type="match status" value="3"/>
</dbReference>
<feature type="domain" description="RecX third three-helical" evidence="7">
    <location>
        <begin position="122"/>
        <end position="161"/>
    </location>
</feature>
<dbReference type="InterPro" id="IPR003783">
    <property type="entry name" value="Regulatory_RecX"/>
</dbReference>
<dbReference type="InterPro" id="IPR036388">
    <property type="entry name" value="WH-like_DNA-bd_sf"/>
</dbReference>
<dbReference type="InterPro" id="IPR053924">
    <property type="entry name" value="RecX_HTH_2nd"/>
</dbReference>
<dbReference type="Proteomes" id="UP000190667">
    <property type="component" value="Unassembled WGS sequence"/>
</dbReference>
<evidence type="ECO:0000256" key="4">
    <source>
        <dbReference type="ARBA" id="ARBA00022490"/>
    </source>
</evidence>
<accession>A0A1S8YCL3</accession>
<keyword evidence="4 5" id="KW-0963">Cytoplasm</keyword>
<comment type="function">
    <text evidence="5">Modulates RecA activity.</text>
</comment>
<comment type="caution">
    <text evidence="8">The sequence shown here is derived from an EMBL/GenBank/DDBJ whole genome shotgun (WGS) entry which is preliminary data.</text>
</comment>
<dbReference type="Pfam" id="PF21981">
    <property type="entry name" value="RecX_HTH3"/>
    <property type="match status" value="1"/>
</dbReference>
<dbReference type="Pfam" id="PF02631">
    <property type="entry name" value="RecX_HTH2"/>
    <property type="match status" value="1"/>
</dbReference>
<reference evidence="8 9" key="1">
    <citation type="submission" date="2016-12" db="EMBL/GenBank/DDBJ databases">
        <title>Izhakiella australiana sp. nov. of genus Izhakiella isolated from Australian desert.</title>
        <authorList>
            <person name="Ji M."/>
        </authorList>
    </citation>
    <scope>NUCLEOTIDE SEQUENCE [LARGE SCALE GENOMIC DNA]</scope>
    <source>
        <strain evidence="8 9">D4N98</strain>
    </source>
</reference>
<protein>
    <recommendedName>
        <fullName evidence="3 5">Regulatory protein RecX</fullName>
    </recommendedName>
</protein>
<sequence>MTATDAKTRLNRLTARAMRVLALRDHSEAELRRKMALAAQRASSDAGQDAASGPSDEEIEQVIAWCYQHNFLDDGRFTERFIAGRSRKGYGPQRIRMELGQKGIDRQLIDAALADCGIDWTQRAADLAWRRFGQPLPQEWKEKAKVQRYLLTRGFFMEDVQGIFRNFDN</sequence>
<evidence type="ECO:0000256" key="5">
    <source>
        <dbReference type="HAMAP-Rule" id="MF_01114"/>
    </source>
</evidence>
<evidence type="ECO:0000313" key="8">
    <source>
        <dbReference type="EMBL" id="OON36546.1"/>
    </source>
</evidence>
<evidence type="ECO:0000256" key="2">
    <source>
        <dbReference type="ARBA" id="ARBA00009695"/>
    </source>
</evidence>
<evidence type="ECO:0000313" key="9">
    <source>
        <dbReference type="Proteomes" id="UP000190667"/>
    </source>
</evidence>
<proteinExistence type="inferred from homology"/>
<organism evidence="8 9">
    <name type="scientific">Izhakiella australiensis</name>
    <dbReference type="NCBI Taxonomy" id="1926881"/>
    <lineage>
        <taxon>Bacteria</taxon>
        <taxon>Pseudomonadati</taxon>
        <taxon>Pseudomonadota</taxon>
        <taxon>Gammaproteobacteria</taxon>
        <taxon>Enterobacterales</taxon>
        <taxon>Erwiniaceae</taxon>
        <taxon>Izhakiella</taxon>
    </lineage>
</organism>
<evidence type="ECO:0000256" key="3">
    <source>
        <dbReference type="ARBA" id="ARBA00018111"/>
    </source>
</evidence>
<keyword evidence="9" id="KW-1185">Reference proteome</keyword>
<dbReference type="OrthoDB" id="7066780at2"/>
<dbReference type="PANTHER" id="PTHR33602">
    <property type="entry name" value="REGULATORY PROTEIN RECX FAMILY PROTEIN"/>
    <property type="match status" value="1"/>
</dbReference>
<name>A0A1S8YCL3_9GAMM</name>
<dbReference type="AlphaFoldDB" id="A0A1S8YCL3"/>
<evidence type="ECO:0000259" key="6">
    <source>
        <dbReference type="Pfam" id="PF02631"/>
    </source>
</evidence>
<dbReference type="HAMAP" id="MF_01114">
    <property type="entry name" value="RecX"/>
    <property type="match status" value="1"/>
</dbReference>
<comment type="subcellular location">
    <subcellularLocation>
        <location evidence="1 5">Cytoplasm</location>
    </subcellularLocation>
</comment>